<organism evidence="1">
    <name type="scientific">marine sediment metagenome</name>
    <dbReference type="NCBI Taxonomy" id="412755"/>
    <lineage>
        <taxon>unclassified sequences</taxon>
        <taxon>metagenomes</taxon>
        <taxon>ecological metagenomes</taxon>
    </lineage>
</organism>
<accession>A0A0F9L9M2</accession>
<reference evidence="1" key="1">
    <citation type="journal article" date="2015" name="Nature">
        <title>Complex archaea that bridge the gap between prokaryotes and eukaryotes.</title>
        <authorList>
            <person name="Spang A."/>
            <person name="Saw J.H."/>
            <person name="Jorgensen S.L."/>
            <person name="Zaremba-Niedzwiedzka K."/>
            <person name="Martijn J."/>
            <person name="Lind A.E."/>
            <person name="van Eijk R."/>
            <person name="Schleper C."/>
            <person name="Guy L."/>
            <person name="Ettema T.J."/>
        </authorList>
    </citation>
    <scope>NUCLEOTIDE SEQUENCE</scope>
</reference>
<gene>
    <name evidence="1" type="ORF">LCGC14_1226910</name>
</gene>
<name>A0A0F9L9M2_9ZZZZ</name>
<comment type="caution">
    <text evidence="1">The sequence shown here is derived from an EMBL/GenBank/DDBJ whole genome shotgun (WGS) entry which is preliminary data.</text>
</comment>
<dbReference type="AlphaFoldDB" id="A0A0F9L9M2"/>
<dbReference type="EMBL" id="LAZR01006512">
    <property type="protein sequence ID" value="KKM91599.1"/>
    <property type="molecule type" value="Genomic_DNA"/>
</dbReference>
<sequence length="73" mass="8442">MSRELDFDLVRSCIENALAQQNYEVLENFRHGAENLIVQLNKIIAQTIDPIQNDLKLLHQATQLYFLTISLVN</sequence>
<evidence type="ECO:0000313" key="1">
    <source>
        <dbReference type="EMBL" id="KKM91599.1"/>
    </source>
</evidence>
<protein>
    <submittedName>
        <fullName evidence="1">Uncharacterized protein</fullName>
    </submittedName>
</protein>
<proteinExistence type="predicted"/>